<evidence type="ECO:0000313" key="2">
    <source>
        <dbReference type="Proteomes" id="UP001499986"/>
    </source>
</evidence>
<protein>
    <submittedName>
        <fullName evidence="1">Uncharacterized protein</fullName>
    </submittedName>
</protein>
<dbReference type="RefSeq" id="WP_086847137.1">
    <property type="nucleotide sequence ID" value="NZ_BAAASE010000009.1"/>
</dbReference>
<keyword evidence="2" id="KW-1185">Reference proteome</keyword>
<dbReference type="Proteomes" id="UP001499986">
    <property type="component" value="Unassembled WGS sequence"/>
</dbReference>
<accession>A0ABP5W0V9</accession>
<gene>
    <name evidence="1" type="ORF">GCM10010255_61930</name>
</gene>
<comment type="caution">
    <text evidence="1">The sequence shown here is derived from an EMBL/GenBank/DDBJ whole genome shotgun (WGS) entry which is preliminary data.</text>
</comment>
<sequence>MIDEEWLAAQRFTTFDGHRVVGLLGIGSEHVTFEVQTLDGKGMARQTRLEHLGYHIRELPLFLTGKPAYDLDRLARKLAGLRGAPELDAMTKQYNRLHSAIIKILHQHGLTGVLAAAYKMVTLDFVVFLLKSPGVRRRLAEFAELADRVEHRGFVLTDVKVNEPFPISAERVDLKRWAASMLDHIDELSMESDHLHPDMLPDNPLYVWGAAVTDGFVTDAEMESAAAFVDRPFTGPNQPNVTLRYQEQALAIAHLLDHFLTDTHVERFVQFCWLAGYQFPLNR</sequence>
<name>A0ABP5W0V9_9ACTN</name>
<evidence type="ECO:0000313" key="1">
    <source>
        <dbReference type="EMBL" id="GAA2415376.1"/>
    </source>
</evidence>
<dbReference type="EMBL" id="BAAASE010000009">
    <property type="protein sequence ID" value="GAA2415376.1"/>
    <property type="molecule type" value="Genomic_DNA"/>
</dbReference>
<organism evidence="1 2">
    <name type="scientific">Streptomyces coeruleofuscus</name>
    <dbReference type="NCBI Taxonomy" id="66879"/>
    <lineage>
        <taxon>Bacteria</taxon>
        <taxon>Bacillati</taxon>
        <taxon>Actinomycetota</taxon>
        <taxon>Actinomycetes</taxon>
        <taxon>Kitasatosporales</taxon>
        <taxon>Streptomycetaceae</taxon>
        <taxon>Streptomyces</taxon>
    </lineage>
</organism>
<reference evidence="2" key="1">
    <citation type="journal article" date="2019" name="Int. J. Syst. Evol. Microbiol.">
        <title>The Global Catalogue of Microorganisms (GCM) 10K type strain sequencing project: providing services to taxonomists for standard genome sequencing and annotation.</title>
        <authorList>
            <consortium name="The Broad Institute Genomics Platform"/>
            <consortium name="The Broad Institute Genome Sequencing Center for Infectious Disease"/>
            <person name="Wu L."/>
            <person name="Ma J."/>
        </authorList>
    </citation>
    <scope>NUCLEOTIDE SEQUENCE [LARGE SCALE GENOMIC DNA]</scope>
    <source>
        <strain evidence="2">JCM 4358</strain>
    </source>
</reference>
<proteinExistence type="predicted"/>